<dbReference type="InterPro" id="IPR051549">
    <property type="entry name" value="PEP_Utilizing_Enz"/>
</dbReference>
<evidence type="ECO:0000313" key="2">
    <source>
        <dbReference type="EMBL" id="TKV68713.1"/>
    </source>
</evidence>
<evidence type="ECO:0000313" key="3">
    <source>
        <dbReference type="Proteomes" id="UP000308488"/>
    </source>
</evidence>
<accession>A0A4U6R584</accession>
<dbReference type="PANTHER" id="PTHR43615">
    <property type="entry name" value="PHOSPHOENOLPYRUVATE SYNTHASE-RELATED"/>
    <property type="match status" value="1"/>
</dbReference>
<dbReference type="PANTHER" id="PTHR43615:SF1">
    <property type="entry name" value="PPDK_N DOMAIN-CONTAINING PROTEIN"/>
    <property type="match status" value="1"/>
</dbReference>
<feature type="domain" description="PEP-utilising enzyme mobile" evidence="1">
    <location>
        <begin position="477"/>
        <end position="547"/>
    </location>
</feature>
<evidence type="ECO:0000259" key="1">
    <source>
        <dbReference type="Pfam" id="PF00391"/>
    </source>
</evidence>
<dbReference type="InterPro" id="IPR036637">
    <property type="entry name" value="Phosphohistidine_dom_sf"/>
</dbReference>
<organism evidence="2 3">
    <name type="scientific">Marinobacter panjinensis</name>
    <dbReference type="NCBI Taxonomy" id="2576384"/>
    <lineage>
        <taxon>Bacteria</taxon>
        <taxon>Pseudomonadati</taxon>
        <taxon>Pseudomonadota</taxon>
        <taxon>Gammaproteobacteria</taxon>
        <taxon>Pseudomonadales</taxon>
        <taxon>Marinobacteraceae</taxon>
        <taxon>Marinobacter</taxon>
    </lineage>
</organism>
<dbReference type="InterPro" id="IPR008279">
    <property type="entry name" value="PEP-util_enz_mobile_dom"/>
</dbReference>
<dbReference type="GO" id="GO:0016772">
    <property type="term" value="F:transferase activity, transferring phosphorus-containing groups"/>
    <property type="evidence" value="ECO:0007669"/>
    <property type="project" value="InterPro"/>
</dbReference>
<dbReference type="Proteomes" id="UP000308488">
    <property type="component" value="Unassembled WGS sequence"/>
</dbReference>
<dbReference type="SUPFAM" id="SSF52009">
    <property type="entry name" value="Phosphohistidine domain"/>
    <property type="match status" value="1"/>
</dbReference>
<sequence>MPGHKTMNTTTSSAASVFEAPGPGSWTVDAAHFPRPVSRFQAEIHPQGITKGFLDCARRYGLLIDTLDYRFINGFAYVTVVPAPEAEIPARFRAAEDVFRKKIWREDLERWDRDVKPASIRTHKELLAVDPLALSDDELIAYIEQCRDNLERMIHQHHSFNLAAILPVGDFMAHVGAWTDAPIGEFLALTRGSAPESAGTFPEMDRLAEEIRNSPDARQILESGKASADILAQLRDAPGPLGEAARDYLGVVGDRLLNSLDTGEPSAIEVPDALVARIRMAVEQSAAQAEAVAEADVSRLREKIPAEHRADFDELLDEVRLVSRLRDERGFYSDVWAGGVMRRALLSAGARLAADGLIEEAAHLIEASYDEIQALLGRQGGPSGAELAARASYRKGHRVDTAPAELGDPASPPPPMDGLPPQVRRVMTALGTAIQSLGANVQSNRDSAVIRGIGASPGTYSGIARVIDGPDDLGRLERGDVLVTAATTDSFNIVLPLLGAIVTNAGGLLSHAAIVGREYGIPSVVGTRIATAQIADGTRVTVDGTTGEVRIDSP</sequence>
<keyword evidence="3" id="KW-1185">Reference proteome</keyword>
<protein>
    <recommendedName>
        <fullName evidence="1">PEP-utilising enzyme mobile domain-containing protein</fullName>
    </recommendedName>
</protein>
<dbReference type="Pfam" id="PF00391">
    <property type="entry name" value="PEP-utilizers"/>
    <property type="match status" value="1"/>
</dbReference>
<name>A0A4U6R584_9GAMM</name>
<dbReference type="EMBL" id="SZYH01000001">
    <property type="protein sequence ID" value="TKV68713.1"/>
    <property type="molecule type" value="Genomic_DNA"/>
</dbReference>
<dbReference type="Gene3D" id="3.50.30.10">
    <property type="entry name" value="Phosphohistidine domain"/>
    <property type="match status" value="1"/>
</dbReference>
<dbReference type="AlphaFoldDB" id="A0A4U6R584"/>
<reference evidence="2 3" key="1">
    <citation type="submission" date="2019-05" db="EMBL/GenBank/DDBJ databases">
        <title>Marinobacter panjinensis sp. nov., a moderately halophilic bacterium isolated from sea tidal flat environment.</title>
        <authorList>
            <person name="Yang W."/>
            <person name="An M."/>
            <person name="He W."/>
            <person name="Luo X."/>
            <person name="Zhu L."/>
            <person name="Chen G."/>
            <person name="Zhang Y."/>
            <person name="Wang Y."/>
        </authorList>
    </citation>
    <scope>NUCLEOTIDE SEQUENCE [LARGE SCALE GENOMIC DNA]</scope>
    <source>
        <strain evidence="2 3">PJ-16</strain>
    </source>
</reference>
<dbReference type="OrthoDB" id="9765468at2"/>
<comment type="caution">
    <text evidence="2">The sequence shown here is derived from an EMBL/GenBank/DDBJ whole genome shotgun (WGS) entry which is preliminary data.</text>
</comment>
<gene>
    <name evidence="2" type="ORF">FDP08_11755</name>
</gene>
<proteinExistence type="predicted"/>